<dbReference type="RefSeq" id="WP_036756995.1">
    <property type="nucleotide sequence ID" value="NZ_JAGSGC010000018.1"/>
</dbReference>
<dbReference type="SUPFAM" id="SSF55729">
    <property type="entry name" value="Acyl-CoA N-acyltransferases (Nat)"/>
    <property type="match status" value="1"/>
</dbReference>
<evidence type="ECO:0000313" key="4">
    <source>
        <dbReference type="EMBL" id="KDM89890.1"/>
    </source>
</evidence>
<dbReference type="InterPro" id="IPR000182">
    <property type="entry name" value="GNAT_dom"/>
</dbReference>
<dbReference type="STRING" id="1654360.EA58_20790"/>
<dbReference type="Gene3D" id="3.40.630.30">
    <property type="match status" value="1"/>
</dbReference>
<organism evidence="4 5">
    <name type="scientific">Photobacterium galatheae</name>
    <dbReference type="NCBI Taxonomy" id="1654360"/>
    <lineage>
        <taxon>Bacteria</taxon>
        <taxon>Pseudomonadati</taxon>
        <taxon>Pseudomonadota</taxon>
        <taxon>Gammaproteobacteria</taxon>
        <taxon>Vibrionales</taxon>
        <taxon>Vibrionaceae</taxon>
        <taxon>Photobacterium</taxon>
    </lineage>
</organism>
<evidence type="ECO:0000256" key="1">
    <source>
        <dbReference type="ARBA" id="ARBA00022679"/>
    </source>
</evidence>
<dbReference type="InterPro" id="IPR050680">
    <property type="entry name" value="YpeA/RimI_acetyltransf"/>
</dbReference>
<keyword evidence="5" id="KW-1185">Reference proteome</keyword>
<evidence type="ECO:0000259" key="3">
    <source>
        <dbReference type="PROSITE" id="PS51186"/>
    </source>
</evidence>
<gene>
    <name evidence="4" type="ORF">EA58_20790</name>
</gene>
<dbReference type="EMBL" id="JMIB01000043">
    <property type="protein sequence ID" value="KDM89890.1"/>
    <property type="molecule type" value="Genomic_DNA"/>
</dbReference>
<keyword evidence="2" id="KW-0012">Acyltransferase</keyword>
<evidence type="ECO:0000256" key="2">
    <source>
        <dbReference type="ARBA" id="ARBA00023315"/>
    </source>
</evidence>
<dbReference type="Pfam" id="PF00583">
    <property type="entry name" value="Acetyltransf_1"/>
    <property type="match status" value="1"/>
</dbReference>
<proteinExistence type="predicted"/>
<dbReference type="AlphaFoldDB" id="A0A066RHG0"/>
<dbReference type="PANTHER" id="PTHR43420">
    <property type="entry name" value="ACETYLTRANSFERASE"/>
    <property type="match status" value="1"/>
</dbReference>
<name>A0A066RHG0_9GAMM</name>
<dbReference type="Proteomes" id="UP000027192">
    <property type="component" value="Unassembled WGS sequence"/>
</dbReference>
<accession>A0A066RHG0</accession>
<keyword evidence="1" id="KW-0808">Transferase</keyword>
<evidence type="ECO:0000313" key="5">
    <source>
        <dbReference type="Proteomes" id="UP000027192"/>
    </source>
</evidence>
<sequence>MALEFRPINADEHFAFCMAFRRDAYVCTFHSDQGFSAFIADYEGRMRARLADPRWYYIHIWDENRIIGQLEFKSFSDEPATGYVHLIYIIPDYRGSGVADAAQRYIETRLLADGCRAVLLTVGQKNERARRHYRRWGWQRVGRDQTLRGTDIFRRSLTVLNESYPV</sequence>
<protein>
    <recommendedName>
        <fullName evidence="3">N-acetyltransferase domain-containing protein</fullName>
    </recommendedName>
</protein>
<dbReference type="GO" id="GO:0016747">
    <property type="term" value="F:acyltransferase activity, transferring groups other than amino-acyl groups"/>
    <property type="evidence" value="ECO:0007669"/>
    <property type="project" value="InterPro"/>
</dbReference>
<dbReference type="PROSITE" id="PS51186">
    <property type="entry name" value="GNAT"/>
    <property type="match status" value="1"/>
</dbReference>
<reference evidence="4 5" key="1">
    <citation type="submission" date="2014-04" db="EMBL/GenBank/DDBJ databases">
        <title>Draft genome sequence of Photobacterium halotolerans S2753: a solonamide, ngercheumicin and holomycin producer.</title>
        <authorList>
            <person name="Machado H.R."/>
            <person name="Gram L."/>
        </authorList>
    </citation>
    <scope>NUCLEOTIDE SEQUENCE [LARGE SCALE GENOMIC DNA]</scope>
    <source>
        <strain evidence="4 5">S2753</strain>
    </source>
</reference>
<dbReference type="InterPro" id="IPR016181">
    <property type="entry name" value="Acyl_CoA_acyltransferase"/>
</dbReference>
<comment type="caution">
    <text evidence="4">The sequence shown here is derived from an EMBL/GenBank/DDBJ whole genome shotgun (WGS) entry which is preliminary data.</text>
</comment>
<feature type="domain" description="N-acetyltransferase" evidence="3">
    <location>
        <begin position="3"/>
        <end position="158"/>
    </location>
</feature>
<dbReference type="CDD" id="cd04301">
    <property type="entry name" value="NAT_SF"/>
    <property type="match status" value="1"/>
</dbReference>
<dbReference type="OrthoDB" id="1821130at2"/>